<dbReference type="GO" id="GO:0004222">
    <property type="term" value="F:metalloendopeptidase activity"/>
    <property type="evidence" value="ECO:0007669"/>
    <property type="project" value="TreeGrafter"/>
</dbReference>
<dbReference type="Pfam" id="PF19425">
    <property type="entry name" value="Csd3_N2"/>
    <property type="match status" value="1"/>
</dbReference>
<dbReference type="PANTHER" id="PTHR21666:SF288">
    <property type="entry name" value="CELL DIVISION PROTEIN YTFB"/>
    <property type="match status" value="1"/>
</dbReference>
<keyword evidence="4" id="KW-0479">Metal-binding</keyword>
<evidence type="ECO:0000256" key="5">
    <source>
        <dbReference type="ARBA" id="ARBA00022801"/>
    </source>
</evidence>
<dbReference type="Proteomes" id="UP000036902">
    <property type="component" value="Chromosome"/>
</dbReference>
<dbReference type="InterPro" id="IPR050570">
    <property type="entry name" value="Cell_wall_metabolism_enzyme"/>
</dbReference>
<evidence type="ECO:0000259" key="9">
    <source>
        <dbReference type="Pfam" id="PF19425"/>
    </source>
</evidence>
<evidence type="ECO:0000313" key="11">
    <source>
        <dbReference type="EMBL" id="AMO38908.1"/>
    </source>
</evidence>
<dbReference type="InterPro" id="IPR011055">
    <property type="entry name" value="Dup_hybrid_motif"/>
</dbReference>
<dbReference type="CDD" id="cd12797">
    <property type="entry name" value="M23_peptidase"/>
    <property type="match status" value="1"/>
</dbReference>
<dbReference type="GO" id="GO:0006508">
    <property type="term" value="P:proteolysis"/>
    <property type="evidence" value="ECO:0007669"/>
    <property type="project" value="UniProtKB-KW"/>
</dbReference>
<accession>A0A127KAA6</accession>
<evidence type="ECO:0000256" key="4">
    <source>
        <dbReference type="ARBA" id="ARBA00022723"/>
    </source>
</evidence>
<keyword evidence="7" id="KW-0482">Metalloprotease</keyword>
<dbReference type="Gene3D" id="3.10.450.350">
    <property type="match status" value="2"/>
</dbReference>
<dbReference type="GO" id="GO:0030313">
    <property type="term" value="C:cell envelope"/>
    <property type="evidence" value="ECO:0007669"/>
    <property type="project" value="UniProtKB-SubCell"/>
</dbReference>
<keyword evidence="3" id="KW-0645">Protease</keyword>
<dbReference type="InterPro" id="IPR016047">
    <property type="entry name" value="M23ase_b-sheet_dom"/>
</dbReference>
<dbReference type="EMBL" id="CP014646">
    <property type="protein sequence ID" value="AMO38908.1"/>
    <property type="molecule type" value="Genomic_DNA"/>
</dbReference>
<evidence type="ECO:0000313" key="12">
    <source>
        <dbReference type="Proteomes" id="UP000036902"/>
    </source>
</evidence>
<feature type="domain" description="Csd3-like second N-terminal" evidence="9">
    <location>
        <begin position="176"/>
        <end position="291"/>
    </location>
</feature>
<feature type="domain" description="DD-carboxypeptidase/endopeptidase Mpg-like N-terminal" evidence="10">
    <location>
        <begin position="77"/>
        <end position="135"/>
    </location>
</feature>
<evidence type="ECO:0000256" key="1">
    <source>
        <dbReference type="ARBA" id="ARBA00001947"/>
    </source>
</evidence>
<dbReference type="InterPro" id="IPR045834">
    <property type="entry name" value="Csd3_N2"/>
</dbReference>
<gene>
    <name evidence="11" type="ORF">AC731_019355</name>
</gene>
<dbReference type="RefSeq" id="WP_048708541.1">
    <property type="nucleotide sequence ID" value="NZ_CP014646.1"/>
</dbReference>
<name>A0A127KAA6_9RHOO</name>
<keyword evidence="12" id="KW-1185">Reference proteome</keyword>
<dbReference type="STRING" id="1134435.AC731_019355"/>
<dbReference type="Gene3D" id="2.70.70.10">
    <property type="entry name" value="Glucose Permease (Domain IIA)"/>
    <property type="match status" value="1"/>
</dbReference>
<dbReference type="AlphaFoldDB" id="A0A127KAA6"/>
<evidence type="ECO:0000259" key="10">
    <source>
        <dbReference type="Pfam" id="PF22310"/>
    </source>
</evidence>
<dbReference type="Pfam" id="PF01551">
    <property type="entry name" value="Peptidase_M23"/>
    <property type="match status" value="1"/>
</dbReference>
<dbReference type="PANTHER" id="PTHR21666">
    <property type="entry name" value="PEPTIDASE-RELATED"/>
    <property type="match status" value="1"/>
</dbReference>
<dbReference type="InterPro" id="IPR054512">
    <property type="entry name" value="NMB0315-like_N"/>
</dbReference>
<reference evidence="12" key="1">
    <citation type="submission" date="2016-03" db="EMBL/GenBank/DDBJ databases">
        <authorList>
            <person name="Ma C."/>
            <person name="Zhou S."/>
            <person name="Yang G."/>
        </authorList>
    </citation>
    <scope>NUCLEOTIDE SEQUENCE [LARGE SCALE GENOMIC DNA]</scope>
    <source>
        <strain evidence="12">SgZ-1</strain>
    </source>
</reference>
<feature type="domain" description="M23ase beta-sheet core" evidence="8">
    <location>
        <begin position="304"/>
        <end position="400"/>
    </location>
</feature>
<keyword evidence="6" id="KW-0862">Zinc</keyword>
<evidence type="ECO:0000256" key="2">
    <source>
        <dbReference type="ARBA" id="ARBA00004196"/>
    </source>
</evidence>
<dbReference type="GO" id="GO:0046872">
    <property type="term" value="F:metal ion binding"/>
    <property type="evidence" value="ECO:0007669"/>
    <property type="project" value="UniProtKB-KW"/>
</dbReference>
<dbReference type="SUPFAM" id="SSF51261">
    <property type="entry name" value="Duplicated hybrid motif"/>
    <property type="match status" value="1"/>
</dbReference>
<dbReference type="Pfam" id="PF22310">
    <property type="entry name" value="NMB0315_dom_I"/>
    <property type="match status" value="1"/>
</dbReference>
<evidence type="ECO:0000256" key="6">
    <source>
        <dbReference type="ARBA" id="ARBA00022833"/>
    </source>
</evidence>
<keyword evidence="5" id="KW-0378">Hydrolase</keyword>
<sequence length="441" mass="48349">MQARKTRILAELPAQLLTRARPWVLVSLVGTSLLGVVAATAVAPGEDIAAIPVQAVVETLPTPKIALETEADLPFVHNERIQAGDTLQALFRRLNVNDAEALSFISASDEGKQALRQLRAGRSVMALIQQDGRLQSFSLPLGNGERRVIVERDDSGTLKLRESESVAQSTLVEMRSGVIRSSLFGATDAAGVPDNVATQMAEIFGTWIDFHTDLRKDDRFNVIYEAIYEEGNPVRAGRILAAEFINQGKRHAVVLYRGASGKEQYYSDDGRSLRQGFLRSPLEFSRVSSSFGRRLHPIHRSWRNHNGTDFAAPTGTPIKATSDGTVEFVGTQRGFGNLIVLRHRNGITTHYAHLNGFARGLSKGQAISQGDMIGYVGCTGWCTGPHLHYEVHINKVPKDPMSVALPMADALSPKELVAFQRDTSPLRERFALLNYELASAK</sequence>
<organism evidence="11 12">
    <name type="scientific">Thauera humireducens</name>
    <dbReference type="NCBI Taxonomy" id="1134435"/>
    <lineage>
        <taxon>Bacteria</taxon>
        <taxon>Pseudomonadati</taxon>
        <taxon>Pseudomonadota</taxon>
        <taxon>Betaproteobacteria</taxon>
        <taxon>Rhodocyclales</taxon>
        <taxon>Zoogloeaceae</taxon>
        <taxon>Thauera</taxon>
    </lineage>
</organism>
<dbReference type="KEGG" id="thu:AC731_019355"/>
<proteinExistence type="predicted"/>
<comment type="cofactor">
    <cofactor evidence="1">
        <name>Zn(2+)</name>
        <dbReference type="ChEBI" id="CHEBI:29105"/>
    </cofactor>
</comment>
<protein>
    <submittedName>
        <fullName evidence="11">Peptidase M23</fullName>
    </submittedName>
</protein>
<evidence type="ECO:0000259" key="8">
    <source>
        <dbReference type="Pfam" id="PF01551"/>
    </source>
</evidence>
<comment type="subcellular location">
    <subcellularLocation>
        <location evidence="2">Cell envelope</location>
    </subcellularLocation>
</comment>
<evidence type="ECO:0000256" key="3">
    <source>
        <dbReference type="ARBA" id="ARBA00022670"/>
    </source>
</evidence>
<evidence type="ECO:0000256" key="7">
    <source>
        <dbReference type="ARBA" id="ARBA00023049"/>
    </source>
</evidence>